<keyword evidence="2" id="KW-1185">Reference proteome</keyword>
<proteinExistence type="predicted"/>
<reference evidence="1 2" key="1">
    <citation type="journal article" date="2016" name="Mol. Biol. Evol.">
        <title>Comparative Genomics of Early-Diverging Mushroom-Forming Fungi Provides Insights into the Origins of Lignocellulose Decay Capabilities.</title>
        <authorList>
            <person name="Nagy L.G."/>
            <person name="Riley R."/>
            <person name="Tritt A."/>
            <person name="Adam C."/>
            <person name="Daum C."/>
            <person name="Floudas D."/>
            <person name="Sun H."/>
            <person name="Yadav J.S."/>
            <person name="Pangilinan J."/>
            <person name="Larsson K.H."/>
            <person name="Matsuura K."/>
            <person name="Barry K."/>
            <person name="Labutti K."/>
            <person name="Kuo R."/>
            <person name="Ohm R.A."/>
            <person name="Bhattacharya S.S."/>
            <person name="Shirouzu T."/>
            <person name="Yoshinaga Y."/>
            <person name="Martin F.M."/>
            <person name="Grigoriev I.V."/>
            <person name="Hibbett D.S."/>
        </authorList>
    </citation>
    <scope>NUCLEOTIDE SEQUENCE [LARGE SCALE GENOMIC DNA]</scope>
    <source>
        <strain evidence="1 2">HHB12029</strain>
    </source>
</reference>
<gene>
    <name evidence="1" type="ORF">EXIGLDRAFT_165341</name>
</gene>
<sequence>MRGCKPLSTVSPFQPAVSATTRGERVVFERERSVRGRAAVVEGRGGRARTAGRKQAVGRRWIGGRAAKGARAERGTMEMVGARGQGASVLFQPRTTLFNLLPDRRLAALSQVLSPPFHPSHHSTTFFQSRILVTGLLELAMSIKAFDLGLTTRQIFNSGHGLRREASHNLADVRTPMPIYQGRPCQHA</sequence>
<dbReference type="Proteomes" id="UP000077266">
    <property type="component" value="Unassembled WGS sequence"/>
</dbReference>
<dbReference type="InParanoid" id="A0A165FDB6"/>
<dbReference type="EMBL" id="KV426090">
    <property type="protein sequence ID" value="KZV88804.1"/>
    <property type="molecule type" value="Genomic_DNA"/>
</dbReference>
<accession>A0A165FDB6</accession>
<evidence type="ECO:0000313" key="2">
    <source>
        <dbReference type="Proteomes" id="UP000077266"/>
    </source>
</evidence>
<evidence type="ECO:0000313" key="1">
    <source>
        <dbReference type="EMBL" id="KZV88804.1"/>
    </source>
</evidence>
<protein>
    <submittedName>
        <fullName evidence="1">Uncharacterized protein</fullName>
    </submittedName>
</protein>
<dbReference type="AlphaFoldDB" id="A0A165FDB6"/>
<name>A0A165FDB6_EXIGL</name>
<organism evidence="1 2">
    <name type="scientific">Exidia glandulosa HHB12029</name>
    <dbReference type="NCBI Taxonomy" id="1314781"/>
    <lineage>
        <taxon>Eukaryota</taxon>
        <taxon>Fungi</taxon>
        <taxon>Dikarya</taxon>
        <taxon>Basidiomycota</taxon>
        <taxon>Agaricomycotina</taxon>
        <taxon>Agaricomycetes</taxon>
        <taxon>Auriculariales</taxon>
        <taxon>Exidiaceae</taxon>
        <taxon>Exidia</taxon>
    </lineage>
</organism>